<dbReference type="Proteomes" id="UP000772434">
    <property type="component" value="Unassembled WGS sequence"/>
</dbReference>
<name>A0A9P5PLH2_9AGAR</name>
<protein>
    <submittedName>
        <fullName evidence="1">Uncharacterized protein</fullName>
    </submittedName>
</protein>
<dbReference type="AlphaFoldDB" id="A0A9P5PLH2"/>
<evidence type="ECO:0000313" key="2">
    <source>
        <dbReference type="Proteomes" id="UP000772434"/>
    </source>
</evidence>
<comment type="caution">
    <text evidence="1">The sequence shown here is derived from an EMBL/GenBank/DDBJ whole genome shotgun (WGS) entry which is preliminary data.</text>
</comment>
<proteinExistence type="predicted"/>
<sequence length="211" mass="24333">MMHFRFQMSQCLRPTATISLRLYRFIARRKQEHCCCKKVITTKKSVTVSSENRLWLTQFPLPCLYHDLELLVLPPDLPLRLQLTFPTFLAGMHRCPNWYTHTIRTTSPYTAPGIRSTHRCRCGTIPTEGNTGTQKNRRSCIHFVQGCGKCWTVKDTRNCSNIPPDAMKMCLVISPRYGDRDQSKPCLVDDHVPLVAGLFIELLFFHPAHQD</sequence>
<accession>A0A9P5PLH2</accession>
<organism evidence="1 2">
    <name type="scientific">Rhodocollybia butyracea</name>
    <dbReference type="NCBI Taxonomy" id="206335"/>
    <lineage>
        <taxon>Eukaryota</taxon>
        <taxon>Fungi</taxon>
        <taxon>Dikarya</taxon>
        <taxon>Basidiomycota</taxon>
        <taxon>Agaricomycotina</taxon>
        <taxon>Agaricomycetes</taxon>
        <taxon>Agaricomycetidae</taxon>
        <taxon>Agaricales</taxon>
        <taxon>Marasmiineae</taxon>
        <taxon>Omphalotaceae</taxon>
        <taxon>Rhodocollybia</taxon>
    </lineage>
</organism>
<gene>
    <name evidence="1" type="ORF">BDP27DRAFT_1328197</name>
</gene>
<keyword evidence="2" id="KW-1185">Reference proteome</keyword>
<reference evidence="1" key="1">
    <citation type="submission" date="2020-11" db="EMBL/GenBank/DDBJ databases">
        <authorList>
            <consortium name="DOE Joint Genome Institute"/>
            <person name="Ahrendt S."/>
            <person name="Riley R."/>
            <person name="Andreopoulos W."/>
            <person name="Labutti K."/>
            <person name="Pangilinan J."/>
            <person name="Ruiz-Duenas F.J."/>
            <person name="Barrasa J.M."/>
            <person name="Sanchez-Garcia M."/>
            <person name="Camarero S."/>
            <person name="Miyauchi S."/>
            <person name="Serrano A."/>
            <person name="Linde D."/>
            <person name="Babiker R."/>
            <person name="Drula E."/>
            <person name="Ayuso-Fernandez I."/>
            <person name="Pacheco R."/>
            <person name="Padilla G."/>
            <person name="Ferreira P."/>
            <person name="Barriuso J."/>
            <person name="Kellner H."/>
            <person name="Castanera R."/>
            <person name="Alfaro M."/>
            <person name="Ramirez L."/>
            <person name="Pisabarro A.G."/>
            <person name="Kuo A."/>
            <person name="Tritt A."/>
            <person name="Lipzen A."/>
            <person name="He G."/>
            <person name="Yan M."/>
            <person name="Ng V."/>
            <person name="Cullen D."/>
            <person name="Martin F."/>
            <person name="Rosso M.-N."/>
            <person name="Henrissat B."/>
            <person name="Hibbett D."/>
            <person name="Martinez A.T."/>
            <person name="Grigoriev I.V."/>
        </authorList>
    </citation>
    <scope>NUCLEOTIDE SEQUENCE</scope>
    <source>
        <strain evidence="1">AH 40177</strain>
    </source>
</reference>
<dbReference type="EMBL" id="JADNRY010000067">
    <property type="protein sequence ID" value="KAF9067881.1"/>
    <property type="molecule type" value="Genomic_DNA"/>
</dbReference>
<evidence type="ECO:0000313" key="1">
    <source>
        <dbReference type="EMBL" id="KAF9067881.1"/>
    </source>
</evidence>